<evidence type="ECO:0000256" key="1">
    <source>
        <dbReference type="ARBA" id="ARBA00022722"/>
    </source>
</evidence>
<dbReference type="AlphaFoldDB" id="A0A1F5JWB7"/>
<dbReference type="GO" id="GO:0004519">
    <property type="term" value="F:endonuclease activity"/>
    <property type="evidence" value="ECO:0007669"/>
    <property type="project" value="UniProtKB-KW"/>
</dbReference>
<dbReference type="EMBL" id="MFCV01000017">
    <property type="protein sequence ID" value="OGE32976.1"/>
    <property type="molecule type" value="Genomic_DNA"/>
</dbReference>
<dbReference type="Gene3D" id="3.60.21.10">
    <property type="match status" value="1"/>
</dbReference>
<evidence type="ECO:0000256" key="2">
    <source>
        <dbReference type="ARBA" id="ARBA00022801"/>
    </source>
</evidence>
<evidence type="ECO:0000256" key="3">
    <source>
        <dbReference type="ARBA" id="ARBA00022839"/>
    </source>
</evidence>
<comment type="similarity">
    <text evidence="4">Belongs to the SbcD family.</text>
</comment>
<dbReference type="GO" id="GO:0006310">
    <property type="term" value="P:DNA recombination"/>
    <property type="evidence" value="ECO:0007669"/>
    <property type="project" value="UniProtKB-KW"/>
</dbReference>
<dbReference type="CDD" id="cd00840">
    <property type="entry name" value="MPP_Mre11_N"/>
    <property type="match status" value="1"/>
</dbReference>
<evidence type="ECO:0000313" key="6">
    <source>
        <dbReference type="EMBL" id="OGE32976.1"/>
    </source>
</evidence>
<feature type="domain" description="Calcineurin-like phosphoesterase" evidence="5">
    <location>
        <begin position="1"/>
        <end position="213"/>
    </location>
</feature>
<evidence type="ECO:0000256" key="4">
    <source>
        <dbReference type="RuleBase" id="RU363069"/>
    </source>
</evidence>
<sequence length="381" mass="43007">MKLLHFSDIHIGMENYGKLDPETGLSTRLLDFFKTFDFIVDTALKEKVDAVVFAGDAYKTRDPNPTQQRGFGERIKKMAKAGIPVILVVGNHDTPNAEGKANTLDIYSALEIDNVTVSRKPEFLNIETKSGNLQIITLPWLHKNDYKQVGEKLTLLYEKIKKNSPAIFLSHVEVEGASYGSEKGLAIANDVTVPLPLLQDKRLNYVALGHIHKHQILSSNPPVVYAGSPHRIDFGEEKEDKGIILVDIQKTTTFQFVSTNSRKFLSIEVDLKADDREPTQTILDEIKKHNLEDKIVRLTINIPADLEAEIEMDKIKKALSSAHLIAGISRNVERRERVKLEGVSDVERLTPIEALNKYFDAKKYSPERRKQLEKFAAQLLE</sequence>
<keyword evidence="3 4" id="KW-0269">Exonuclease</keyword>
<reference evidence="6 7" key="1">
    <citation type="journal article" date="2016" name="Nat. Commun.">
        <title>Thousands of microbial genomes shed light on interconnected biogeochemical processes in an aquifer system.</title>
        <authorList>
            <person name="Anantharaman K."/>
            <person name="Brown C.T."/>
            <person name="Hug L.A."/>
            <person name="Sharon I."/>
            <person name="Castelle C.J."/>
            <person name="Probst A.J."/>
            <person name="Thomas B.C."/>
            <person name="Singh A."/>
            <person name="Wilkins M.J."/>
            <person name="Karaoz U."/>
            <person name="Brodie E.L."/>
            <person name="Williams K.H."/>
            <person name="Hubbard S.S."/>
            <person name="Banfield J.F."/>
        </authorList>
    </citation>
    <scope>NUCLEOTIDE SEQUENCE [LARGE SCALE GENOMIC DNA]</scope>
</reference>
<keyword evidence="4" id="KW-0255">Endonuclease</keyword>
<dbReference type="SUPFAM" id="SSF56300">
    <property type="entry name" value="Metallo-dependent phosphatases"/>
    <property type="match status" value="1"/>
</dbReference>
<comment type="caution">
    <text evidence="6">The sequence shown here is derived from an EMBL/GenBank/DDBJ whole genome shotgun (WGS) entry which is preliminary data.</text>
</comment>
<proteinExistence type="inferred from homology"/>
<dbReference type="InterPro" id="IPR029052">
    <property type="entry name" value="Metallo-depent_PP-like"/>
</dbReference>
<organism evidence="6 7">
    <name type="scientific">Candidatus Daviesbacteria bacterium RIFCSPHIGHO2_02_FULL_36_13</name>
    <dbReference type="NCBI Taxonomy" id="1797768"/>
    <lineage>
        <taxon>Bacteria</taxon>
        <taxon>Candidatus Daviesiibacteriota</taxon>
    </lineage>
</organism>
<dbReference type="NCBIfam" id="TIGR00619">
    <property type="entry name" value="sbcd"/>
    <property type="match status" value="1"/>
</dbReference>
<dbReference type="InterPro" id="IPR004593">
    <property type="entry name" value="SbcD"/>
</dbReference>
<dbReference type="PANTHER" id="PTHR30337">
    <property type="entry name" value="COMPONENT OF ATP-DEPENDENT DSDNA EXONUCLEASE"/>
    <property type="match status" value="1"/>
</dbReference>
<comment type="function">
    <text evidence="4">SbcCD cleaves DNA hairpin structures. These structures can inhibit DNA replication and are intermediates in certain DNA recombination reactions. The complex acts as a 3'-&gt;5' double strand exonuclease that can open hairpins. It also has a 5' single-strand endonuclease activity.</text>
</comment>
<dbReference type="Proteomes" id="UP000176902">
    <property type="component" value="Unassembled WGS sequence"/>
</dbReference>
<dbReference type="InterPro" id="IPR004843">
    <property type="entry name" value="Calcineurin-like_PHP"/>
</dbReference>
<dbReference type="GO" id="GO:0006260">
    <property type="term" value="P:DNA replication"/>
    <property type="evidence" value="ECO:0007669"/>
    <property type="project" value="UniProtKB-KW"/>
</dbReference>
<dbReference type="InterPro" id="IPR041796">
    <property type="entry name" value="Mre11_N"/>
</dbReference>
<evidence type="ECO:0000259" key="5">
    <source>
        <dbReference type="Pfam" id="PF00149"/>
    </source>
</evidence>
<dbReference type="STRING" id="1797768.A3C59_02675"/>
<keyword evidence="1 4" id="KW-0540">Nuclease</keyword>
<dbReference type="GO" id="GO:0008408">
    <property type="term" value="F:3'-5' exonuclease activity"/>
    <property type="evidence" value="ECO:0007669"/>
    <property type="project" value="InterPro"/>
</dbReference>
<keyword evidence="2 4" id="KW-0378">Hydrolase</keyword>
<protein>
    <recommendedName>
        <fullName evidence="4">Nuclease SbcCD subunit D</fullName>
    </recommendedName>
</protein>
<accession>A0A1F5JWB7</accession>
<name>A0A1F5JWB7_9BACT</name>
<keyword evidence="4" id="KW-0235">DNA replication</keyword>
<gene>
    <name evidence="4" type="primary">sbcD</name>
    <name evidence="6" type="ORF">A3C59_02675</name>
</gene>
<dbReference type="Pfam" id="PF00149">
    <property type="entry name" value="Metallophos"/>
    <property type="match status" value="1"/>
</dbReference>
<dbReference type="InterPro" id="IPR050535">
    <property type="entry name" value="DNA_Repair-Maintenance_Comp"/>
</dbReference>
<dbReference type="PANTHER" id="PTHR30337:SF0">
    <property type="entry name" value="NUCLEASE SBCCD SUBUNIT D"/>
    <property type="match status" value="1"/>
</dbReference>
<keyword evidence="4" id="KW-0233">DNA recombination</keyword>
<evidence type="ECO:0000313" key="7">
    <source>
        <dbReference type="Proteomes" id="UP000176902"/>
    </source>
</evidence>
<comment type="subunit">
    <text evidence="4">Heterodimer of SbcC and SbcD.</text>
</comment>